<accession>A0A2N3LXD7</accession>
<feature type="region of interest" description="Disordered" evidence="1">
    <location>
        <begin position="46"/>
        <end position="108"/>
    </location>
</feature>
<evidence type="ECO:0000313" key="2">
    <source>
        <dbReference type="EMBL" id="PKR89300.1"/>
    </source>
</evidence>
<evidence type="ECO:0000256" key="1">
    <source>
        <dbReference type="SAM" id="MobiDB-lite"/>
    </source>
</evidence>
<sequence length="172" mass="18052">MVALDPERLVAPGGIDLGDGVGPAAGVAGRRGHDLGDLGDDRLIKRHGRRRRGNRGRRLGGGRHGRRSGFRCGCGRLDGGRGCGRGGGGRGRRWGDRRSGRRGGPGCRCARIGGRQSLALDGARRRGVRGLGAQRVETGLGEGRHGDEADHGGGEKKPGQRGDHHVHHVHSC</sequence>
<organism evidence="2 3">
    <name type="scientific">Pleomorphomonas diazotrophica</name>
    <dbReference type="NCBI Taxonomy" id="1166257"/>
    <lineage>
        <taxon>Bacteria</taxon>
        <taxon>Pseudomonadati</taxon>
        <taxon>Pseudomonadota</taxon>
        <taxon>Alphaproteobacteria</taxon>
        <taxon>Hyphomicrobiales</taxon>
        <taxon>Pleomorphomonadaceae</taxon>
        <taxon>Pleomorphomonas</taxon>
    </lineage>
</organism>
<name>A0A2N3LXD7_9HYPH</name>
<proteinExistence type="predicted"/>
<protein>
    <submittedName>
        <fullName evidence="2">Uncharacterized protein</fullName>
    </submittedName>
</protein>
<feature type="compositionally biased region" description="Basic and acidic residues" evidence="1">
    <location>
        <begin position="142"/>
        <end position="163"/>
    </location>
</feature>
<keyword evidence="3" id="KW-1185">Reference proteome</keyword>
<gene>
    <name evidence="2" type="ORF">CXZ10_10290</name>
</gene>
<dbReference type="EMBL" id="PJNW01000006">
    <property type="protein sequence ID" value="PKR89300.1"/>
    <property type="molecule type" value="Genomic_DNA"/>
</dbReference>
<comment type="caution">
    <text evidence="2">The sequence shown here is derived from an EMBL/GenBank/DDBJ whole genome shotgun (WGS) entry which is preliminary data.</text>
</comment>
<dbReference type="Proteomes" id="UP000233491">
    <property type="component" value="Unassembled WGS sequence"/>
</dbReference>
<dbReference type="AlphaFoldDB" id="A0A2N3LXD7"/>
<evidence type="ECO:0000313" key="3">
    <source>
        <dbReference type="Proteomes" id="UP000233491"/>
    </source>
</evidence>
<reference evidence="2 3" key="1">
    <citation type="submission" date="2017-12" db="EMBL/GenBank/DDBJ databases">
        <title>Anaerobic carbon monoxide metabolism by Pleomorphomonas carboxyditropha sp. nov., a new mesophilic hydrogenogenic carboxidotroph.</title>
        <authorList>
            <person name="Esquivel-Elizondo S."/>
            <person name="Krajmalnik-Brown R."/>
        </authorList>
    </citation>
    <scope>NUCLEOTIDE SEQUENCE [LARGE SCALE GENOMIC DNA]</scope>
    <source>
        <strain evidence="2 3">R5-392</strain>
    </source>
</reference>
<feature type="region of interest" description="Disordered" evidence="1">
    <location>
        <begin position="136"/>
        <end position="172"/>
    </location>
</feature>
<feature type="compositionally biased region" description="Basic residues" evidence="1">
    <location>
        <begin position="46"/>
        <end position="69"/>
    </location>
</feature>
<feature type="compositionally biased region" description="Gly residues" evidence="1">
    <location>
        <begin position="76"/>
        <end position="89"/>
    </location>
</feature>